<evidence type="ECO:0000256" key="10">
    <source>
        <dbReference type="ARBA" id="ARBA00023180"/>
    </source>
</evidence>
<reference evidence="13" key="1">
    <citation type="journal article" date="2019" name="Plant Biotechnol. J.">
        <title>Genome sequencing of the Australian wild diploid species Gossypium australe highlights disease resistance and delayed gland morphogenesis.</title>
        <authorList>
            <person name="Cai Y."/>
            <person name="Cai X."/>
            <person name="Wang Q."/>
            <person name="Wang P."/>
            <person name="Zhang Y."/>
            <person name="Cai C."/>
            <person name="Xu Y."/>
            <person name="Wang K."/>
            <person name="Zhou Z."/>
            <person name="Wang C."/>
            <person name="Geng S."/>
            <person name="Li B."/>
            <person name="Dong Q."/>
            <person name="Hou Y."/>
            <person name="Wang H."/>
            <person name="Ai P."/>
            <person name="Liu Z."/>
            <person name="Yi F."/>
            <person name="Sun M."/>
            <person name="An G."/>
            <person name="Cheng J."/>
            <person name="Zhang Y."/>
            <person name="Shi Q."/>
            <person name="Xie Y."/>
            <person name="Shi X."/>
            <person name="Chang Y."/>
            <person name="Huang F."/>
            <person name="Chen Y."/>
            <person name="Hong S."/>
            <person name="Mi L."/>
            <person name="Sun Q."/>
            <person name="Zhang L."/>
            <person name="Zhou B."/>
            <person name="Peng R."/>
            <person name="Zhang X."/>
            <person name="Liu F."/>
        </authorList>
    </citation>
    <scope>NUCLEOTIDE SEQUENCE [LARGE SCALE GENOMIC DNA]</scope>
    <source>
        <strain evidence="13">cv. PA1801</strain>
    </source>
</reference>
<keyword evidence="10" id="KW-0325">Glycoprotein</keyword>
<name>A0A5B6VHY0_9ROSI</name>
<dbReference type="InterPro" id="IPR046956">
    <property type="entry name" value="RLP23-like"/>
</dbReference>
<feature type="region of interest" description="Disordered" evidence="11">
    <location>
        <begin position="162"/>
        <end position="185"/>
    </location>
</feature>
<keyword evidence="13" id="KW-1185">Reference proteome</keyword>
<comment type="caution">
    <text evidence="12">The sequence shown here is derived from an EMBL/GenBank/DDBJ whole genome shotgun (WGS) entry which is preliminary data.</text>
</comment>
<feature type="compositionally biased region" description="Basic and acidic residues" evidence="11">
    <location>
        <begin position="162"/>
        <end position="172"/>
    </location>
</feature>
<dbReference type="PANTHER" id="PTHR48063">
    <property type="entry name" value="LRR RECEPTOR-LIKE KINASE"/>
    <property type="match status" value="1"/>
</dbReference>
<gene>
    <name evidence="12" type="ORF">EPI10_014688</name>
</gene>
<keyword evidence="8" id="KW-0472">Membrane</keyword>
<dbReference type="AlphaFoldDB" id="A0A5B6VHY0"/>
<keyword evidence="5" id="KW-0732">Signal</keyword>
<organism evidence="12 13">
    <name type="scientific">Gossypium australe</name>
    <dbReference type="NCBI Taxonomy" id="47621"/>
    <lineage>
        <taxon>Eukaryota</taxon>
        <taxon>Viridiplantae</taxon>
        <taxon>Streptophyta</taxon>
        <taxon>Embryophyta</taxon>
        <taxon>Tracheophyta</taxon>
        <taxon>Spermatophyta</taxon>
        <taxon>Magnoliopsida</taxon>
        <taxon>eudicotyledons</taxon>
        <taxon>Gunneridae</taxon>
        <taxon>Pentapetalae</taxon>
        <taxon>rosids</taxon>
        <taxon>malvids</taxon>
        <taxon>Malvales</taxon>
        <taxon>Malvaceae</taxon>
        <taxon>Malvoideae</taxon>
        <taxon>Gossypium</taxon>
    </lineage>
</organism>
<dbReference type="EMBL" id="SMMG02000006">
    <property type="protein sequence ID" value="KAA3468840.1"/>
    <property type="molecule type" value="Genomic_DNA"/>
</dbReference>
<keyword evidence="9" id="KW-0675">Receptor</keyword>
<evidence type="ECO:0000256" key="11">
    <source>
        <dbReference type="SAM" id="MobiDB-lite"/>
    </source>
</evidence>
<evidence type="ECO:0000256" key="4">
    <source>
        <dbReference type="ARBA" id="ARBA00022692"/>
    </source>
</evidence>
<keyword evidence="6" id="KW-0677">Repeat</keyword>
<dbReference type="OrthoDB" id="1000230at2759"/>
<evidence type="ECO:0000313" key="13">
    <source>
        <dbReference type="Proteomes" id="UP000325315"/>
    </source>
</evidence>
<evidence type="ECO:0000256" key="7">
    <source>
        <dbReference type="ARBA" id="ARBA00022989"/>
    </source>
</evidence>
<dbReference type="Proteomes" id="UP000325315">
    <property type="component" value="Unassembled WGS sequence"/>
</dbReference>
<evidence type="ECO:0000256" key="3">
    <source>
        <dbReference type="ARBA" id="ARBA00022614"/>
    </source>
</evidence>
<dbReference type="Gene3D" id="3.80.10.10">
    <property type="entry name" value="Ribonuclease Inhibitor"/>
    <property type="match status" value="1"/>
</dbReference>
<dbReference type="InterPro" id="IPR001611">
    <property type="entry name" value="Leu-rich_rpt"/>
</dbReference>
<proteinExistence type="inferred from homology"/>
<protein>
    <submittedName>
        <fullName evidence="12">Serine/threonine-protein kinase BRI1-like 2</fullName>
    </submittedName>
</protein>
<evidence type="ECO:0000313" key="12">
    <source>
        <dbReference type="EMBL" id="KAA3468840.1"/>
    </source>
</evidence>
<evidence type="ECO:0000256" key="6">
    <source>
        <dbReference type="ARBA" id="ARBA00022737"/>
    </source>
</evidence>
<comment type="similarity">
    <text evidence="2">Belongs to the RLP family.</text>
</comment>
<keyword evidence="4" id="KW-0812">Transmembrane</keyword>
<dbReference type="PANTHER" id="PTHR48063:SF98">
    <property type="entry name" value="LRR RECEPTOR-LIKE SERINE_THREONINE-PROTEIN KINASE FLS2"/>
    <property type="match status" value="1"/>
</dbReference>
<accession>A0A5B6VHY0</accession>
<keyword evidence="12" id="KW-0808">Transferase</keyword>
<dbReference type="PRINTS" id="PR00019">
    <property type="entry name" value="LEURICHRPT"/>
</dbReference>
<dbReference type="InterPro" id="IPR032675">
    <property type="entry name" value="LRR_dom_sf"/>
</dbReference>
<keyword evidence="12" id="KW-0418">Kinase</keyword>
<keyword evidence="7" id="KW-1133">Transmembrane helix</keyword>
<dbReference type="PROSITE" id="PS51450">
    <property type="entry name" value="LRR"/>
    <property type="match status" value="1"/>
</dbReference>
<dbReference type="SUPFAM" id="SSF52058">
    <property type="entry name" value="L domain-like"/>
    <property type="match status" value="1"/>
</dbReference>
<evidence type="ECO:0000256" key="8">
    <source>
        <dbReference type="ARBA" id="ARBA00023136"/>
    </source>
</evidence>
<dbReference type="GO" id="GO:0016020">
    <property type="term" value="C:membrane"/>
    <property type="evidence" value="ECO:0007669"/>
    <property type="project" value="UniProtKB-SubCell"/>
</dbReference>
<evidence type="ECO:0000256" key="5">
    <source>
        <dbReference type="ARBA" id="ARBA00022729"/>
    </source>
</evidence>
<evidence type="ECO:0000256" key="9">
    <source>
        <dbReference type="ARBA" id="ARBA00023170"/>
    </source>
</evidence>
<evidence type="ECO:0000256" key="1">
    <source>
        <dbReference type="ARBA" id="ARBA00004479"/>
    </source>
</evidence>
<comment type="subcellular location">
    <subcellularLocation>
        <location evidence="1">Membrane</location>
        <topology evidence="1">Single-pass type I membrane protein</topology>
    </subcellularLocation>
</comment>
<dbReference type="GO" id="GO:0016301">
    <property type="term" value="F:kinase activity"/>
    <property type="evidence" value="ECO:0007669"/>
    <property type="project" value="UniProtKB-KW"/>
</dbReference>
<sequence length="217" mass="24638">MASVASSEAMTYLWELSYGITDNENFIFSFNDHLLVVWKDFEREYGNTFGLLKSIDLSCNKLSGEIPRELASLEGLINLNLSRNMLRESIIREIGQLKSLDSLDLSTNSLSGEIPKSMSEISFLSVLDLSNNNLSGKIPSSTQLQSFNATSYSRNLGLYREPLRKCPEDDPPKVPNNGGIERSSEGDEGLFEPLWFFYWDDYWIPCRTLGDFWFIGD</sequence>
<evidence type="ECO:0000256" key="2">
    <source>
        <dbReference type="ARBA" id="ARBA00009592"/>
    </source>
</evidence>
<keyword evidence="3" id="KW-0433">Leucine-rich repeat</keyword>
<dbReference type="FunFam" id="3.80.10.10:FF:000111">
    <property type="entry name" value="LRR receptor-like serine/threonine-protein kinase ERECTA"/>
    <property type="match status" value="1"/>
</dbReference>
<dbReference type="Pfam" id="PF00560">
    <property type="entry name" value="LRR_1"/>
    <property type="match status" value="3"/>
</dbReference>